<dbReference type="InterPro" id="IPR011010">
    <property type="entry name" value="DNA_brk_join_enz"/>
</dbReference>
<organism evidence="3 4">
    <name type="scientific">Cymbomonas tetramitiformis</name>
    <dbReference type="NCBI Taxonomy" id="36881"/>
    <lineage>
        <taxon>Eukaryota</taxon>
        <taxon>Viridiplantae</taxon>
        <taxon>Chlorophyta</taxon>
        <taxon>Pyramimonadophyceae</taxon>
        <taxon>Pyramimonadales</taxon>
        <taxon>Pyramimonadaceae</taxon>
        <taxon>Cymbomonas</taxon>
    </lineage>
</organism>
<evidence type="ECO:0000256" key="1">
    <source>
        <dbReference type="ARBA" id="ARBA00023172"/>
    </source>
</evidence>
<gene>
    <name evidence="3" type="ORF">CYMTET_40111</name>
</gene>
<evidence type="ECO:0008006" key="5">
    <source>
        <dbReference type="Google" id="ProtNLM"/>
    </source>
</evidence>
<keyword evidence="2" id="KW-0812">Transmembrane</keyword>
<proteinExistence type="predicted"/>
<dbReference type="GO" id="GO:0003677">
    <property type="term" value="F:DNA binding"/>
    <property type="evidence" value="ECO:0007669"/>
    <property type="project" value="InterPro"/>
</dbReference>
<dbReference type="InterPro" id="IPR052925">
    <property type="entry name" value="Phage_Integrase-like_Recomb"/>
</dbReference>
<keyword evidence="1" id="KW-0233">DNA recombination</keyword>
<name>A0AAE0C8P6_9CHLO</name>
<dbReference type="PANTHER" id="PTHR34605">
    <property type="entry name" value="PHAGE_INTEGRASE DOMAIN-CONTAINING PROTEIN"/>
    <property type="match status" value="1"/>
</dbReference>
<accession>A0AAE0C8P6</accession>
<sequence length="191" mass="21471">MPTTLRDLRDMARVADLEMIMGTALWATTLVGFYGLFRKDNLTIRVRHSKMIQCGERYHWVPLAAVPGTRLCPVEALQRLMLATGDLPEEAPLFQVEGRGKRGAVVPMTHAALVAGLKRLAGQVGLDPARYAGYSLRRGEATATLRLKVDRIYIKLQGNWNSDCYERYRELDDEQRLILPAVFAEAVKELS</sequence>
<comment type="caution">
    <text evidence="3">The sequence shown here is derived from an EMBL/GenBank/DDBJ whole genome shotgun (WGS) entry which is preliminary data.</text>
</comment>
<keyword evidence="2" id="KW-0472">Membrane</keyword>
<reference evidence="3 4" key="1">
    <citation type="journal article" date="2015" name="Genome Biol. Evol.">
        <title>Comparative Genomics of a Bacterivorous Green Alga Reveals Evolutionary Causalities and Consequences of Phago-Mixotrophic Mode of Nutrition.</title>
        <authorList>
            <person name="Burns J.A."/>
            <person name="Paasch A."/>
            <person name="Narechania A."/>
            <person name="Kim E."/>
        </authorList>
    </citation>
    <scope>NUCLEOTIDE SEQUENCE [LARGE SCALE GENOMIC DNA]</scope>
    <source>
        <strain evidence="3 4">PLY_AMNH</strain>
    </source>
</reference>
<dbReference type="InterPro" id="IPR013762">
    <property type="entry name" value="Integrase-like_cat_sf"/>
</dbReference>
<evidence type="ECO:0000256" key="2">
    <source>
        <dbReference type="SAM" id="Phobius"/>
    </source>
</evidence>
<feature type="transmembrane region" description="Helical" evidence="2">
    <location>
        <begin position="20"/>
        <end position="37"/>
    </location>
</feature>
<dbReference type="PANTHER" id="PTHR34605:SF4">
    <property type="entry name" value="DNA ADENINE METHYLTRANSFERASE"/>
    <property type="match status" value="1"/>
</dbReference>
<protein>
    <recommendedName>
        <fullName evidence="5">Tyr recombinase domain-containing protein</fullName>
    </recommendedName>
</protein>
<evidence type="ECO:0000313" key="3">
    <source>
        <dbReference type="EMBL" id="KAK3250511.1"/>
    </source>
</evidence>
<dbReference type="Gene3D" id="1.10.443.10">
    <property type="entry name" value="Intergrase catalytic core"/>
    <property type="match status" value="1"/>
</dbReference>
<evidence type="ECO:0000313" key="4">
    <source>
        <dbReference type="Proteomes" id="UP001190700"/>
    </source>
</evidence>
<dbReference type="GO" id="GO:0006310">
    <property type="term" value="P:DNA recombination"/>
    <property type="evidence" value="ECO:0007669"/>
    <property type="project" value="UniProtKB-KW"/>
</dbReference>
<dbReference type="GO" id="GO:0015074">
    <property type="term" value="P:DNA integration"/>
    <property type="evidence" value="ECO:0007669"/>
    <property type="project" value="InterPro"/>
</dbReference>
<dbReference type="Proteomes" id="UP001190700">
    <property type="component" value="Unassembled WGS sequence"/>
</dbReference>
<dbReference type="AlphaFoldDB" id="A0AAE0C8P6"/>
<dbReference type="SUPFAM" id="SSF56349">
    <property type="entry name" value="DNA breaking-rejoining enzymes"/>
    <property type="match status" value="1"/>
</dbReference>
<keyword evidence="4" id="KW-1185">Reference proteome</keyword>
<dbReference type="EMBL" id="LGRX02026671">
    <property type="protein sequence ID" value="KAK3250511.1"/>
    <property type="molecule type" value="Genomic_DNA"/>
</dbReference>
<keyword evidence="2" id="KW-1133">Transmembrane helix</keyword>